<dbReference type="Gene3D" id="3.90.1140.10">
    <property type="entry name" value="Cyclic phosphodiesterase"/>
    <property type="match status" value="1"/>
</dbReference>
<feature type="short sequence motif" description="HXTX 1" evidence="2">
    <location>
        <begin position="40"/>
        <end position="43"/>
    </location>
</feature>
<comment type="function">
    <text evidence="2">Hydrolyzes RNA 2',3'-cyclic phosphodiester to an RNA 2'-phosphomonoester.</text>
</comment>
<feature type="short sequence motif" description="HXTX 2" evidence="2">
    <location>
        <begin position="126"/>
        <end position="129"/>
    </location>
</feature>
<dbReference type="OrthoDB" id="9787070at2"/>
<accession>A0A1G9CLD0</accession>
<organism evidence="3 4">
    <name type="scientific">Nonomuraea jiangxiensis</name>
    <dbReference type="NCBI Taxonomy" id="633440"/>
    <lineage>
        <taxon>Bacteria</taxon>
        <taxon>Bacillati</taxon>
        <taxon>Actinomycetota</taxon>
        <taxon>Actinomycetes</taxon>
        <taxon>Streptosporangiales</taxon>
        <taxon>Streptosporangiaceae</taxon>
        <taxon>Nonomuraea</taxon>
    </lineage>
</organism>
<proteinExistence type="inferred from homology"/>
<evidence type="ECO:0000256" key="2">
    <source>
        <dbReference type="HAMAP-Rule" id="MF_01940"/>
    </source>
</evidence>
<keyword evidence="1 2" id="KW-0378">Hydrolase</keyword>
<dbReference type="EC" id="3.1.4.58" evidence="2"/>
<dbReference type="HAMAP" id="MF_01940">
    <property type="entry name" value="RNA_CPDase"/>
    <property type="match status" value="1"/>
</dbReference>
<dbReference type="GO" id="GO:0004113">
    <property type="term" value="F:2',3'-cyclic-nucleotide 3'-phosphodiesterase activity"/>
    <property type="evidence" value="ECO:0007669"/>
    <property type="project" value="InterPro"/>
</dbReference>
<dbReference type="SUPFAM" id="SSF55144">
    <property type="entry name" value="LigT-like"/>
    <property type="match status" value="1"/>
</dbReference>
<name>A0A1G9CLD0_9ACTN</name>
<dbReference type="PANTHER" id="PTHR35561:SF1">
    <property type="entry name" value="RNA 2',3'-CYCLIC PHOSPHODIESTERASE"/>
    <property type="match status" value="1"/>
</dbReference>
<protein>
    <recommendedName>
        <fullName evidence="2">RNA 2',3'-cyclic phosphodiesterase</fullName>
        <shortName evidence="2">RNA 2',3'-CPDase</shortName>
        <ecNumber evidence="2">3.1.4.58</ecNumber>
    </recommendedName>
</protein>
<feature type="active site" description="Proton donor" evidence="2">
    <location>
        <position position="40"/>
    </location>
</feature>
<evidence type="ECO:0000313" key="4">
    <source>
        <dbReference type="Proteomes" id="UP000199202"/>
    </source>
</evidence>
<dbReference type="NCBIfam" id="TIGR02258">
    <property type="entry name" value="2_5_ligase"/>
    <property type="match status" value="1"/>
</dbReference>
<comment type="similarity">
    <text evidence="2">Belongs to the 2H phosphoesterase superfamily. ThpR family.</text>
</comment>
<dbReference type="STRING" id="633440.SAMN05421869_116203"/>
<dbReference type="RefSeq" id="WP_090940339.1">
    <property type="nucleotide sequence ID" value="NZ_FNDJ01000016.1"/>
</dbReference>
<evidence type="ECO:0000313" key="3">
    <source>
        <dbReference type="EMBL" id="SDK52448.1"/>
    </source>
</evidence>
<dbReference type="Pfam" id="PF13563">
    <property type="entry name" value="2_5_RNA_ligase2"/>
    <property type="match status" value="1"/>
</dbReference>
<comment type="catalytic activity">
    <reaction evidence="2">
        <text>a 3'-end 2',3'-cyclophospho-ribonucleotide-RNA + H2O = a 3'-end 2'-phospho-ribonucleotide-RNA + H(+)</text>
        <dbReference type="Rhea" id="RHEA:11828"/>
        <dbReference type="Rhea" id="RHEA-COMP:10464"/>
        <dbReference type="Rhea" id="RHEA-COMP:17353"/>
        <dbReference type="ChEBI" id="CHEBI:15377"/>
        <dbReference type="ChEBI" id="CHEBI:15378"/>
        <dbReference type="ChEBI" id="CHEBI:83064"/>
        <dbReference type="ChEBI" id="CHEBI:173113"/>
        <dbReference type="EC" id="3.1.4.58"/>
    </reaction>
</comment>
<reference evidence="3 4" key="1">
    <citation type="submission" date="2016-10" db="EMBL/GenBank/DDBJ databases">
        <authorList>
            <person name="de Groot N.N."/>
        </authorList>
    </citation>
    <scope>NUCLEOTIDE SEQUENCE [LARGE SCALE GENOMIC DNA]</scope>
    <source>
        <strain evidence="3 4">CGMCC 4.6533</strain>
    </source>
</reference>
<gene>
    <name evidence="3" type="ORF">SAMN05421869_116203</name>
</gene>
<keyword evidence="4" id="KW-1185">Reference proteome</keyword>
<dbReference type="InterPro" id="IPR004175">
    <property type="entry name" value="RNA_CPDase"/>
</dbReference>
<sequence length="185" mass="20314">MRLFAAVVPPDAVLDELSRAIAPHVGQVPGLRWPDRATWHITLAFYGEVPERALPDLEVRLARAVRRHTALDLAFAGFGAFSSARRARVFWAGVTGDSMTGLADSLRAGGRRAGATHTDEKRFHPHLTLGRAKTDTDLRPLVESLSGFTGSPWRAEHVRLVRSFTGPQVRYESLAEWALAPAGRD</sequence>
<evidence type="ECO:0000256" key="1">
    <source>
        <dbReference type="ARBA" id="ARBA00022801"/>
    </source>
</evidence>
<dbReference type="AlphaFoldDB" id="A0A1G9CLD0"/>
<dbReference type="EMBL" id="FNDJ01000016">
    <property type="protein sequence ID" value="SDK52448.1"/>
    <property type="molecule type" value="Genomic_DNA"/>
</dbReference>
<dbReference type="Proteomes" id="UP000199202">
    <property type="component" value="Unassembled WGS sequence"/>
</dbReference>
<dbReference type="InterPro" id="IPR009097">
    <property type="entry name" value="Cyclic_Pdiesterase"/>
</dbReference>
<dbReference type="GO" id="GO:0016874">
    <property type="term" value="F:ligase activity"/>
    <property type="evidence" value="ECO:0007669"/>
    <property type="project" value="UniProtKB-KW"/>
</dbReference>
<keyword evidence="3" id="KW-0436">Ligase</keyword>
<dbReference type="GO" id="GO:0008664">
    <property type="term" value="F:RNA 2',3'-cyclic 3'-phosphodiesterase activity"/>
    <property type="evidence" value="ECO:0007669"/>
    <property type="project" value="UniProtKB-EC"/>
</dbReference>
<feature type="active site" description="Proton acceptor" evidence="2">
    <location>
        <position position="126"/>
    </location>
</feature>
<dbReference type="PANTHER" id="PTHR35561">
    <property type="entry name" value="RNA 2',3'-CYCLIC PHOSPHODIESTERASE"/>
    <property type="match status" value="1"/>
</dbReference>